<dbReference type="PANTHER" id="PTHR47186">
    <property type="entry name" value="LEUCINE-RICH REPEAT-CONTAINING PROTEIN 57"/>
    <property type="match status" value="1"/>
</dbReference>
<evidence type="ECO:0000313" key="3">
    <source>
        <dbReference type="Proteomes" id="UP000521872"/>
    </source>
</evidence>
<dbReference type="EMBL" id="JAACJL010000001">
    <property type="protein sequence ID" value="KAF4623920.1"/>
    <property type="molecule type" value="Genomic_DNA"/>
</dbReference>
<sequence>MSPTIGDQEHAGFTIPEFKDDVTSQEAISLLEAEVRKHENHIAALKTRMNSFAPISRLPAELICKIFEVVRQSYALREGSLRWIELSHVCHAWRNLMVHSPSFWTVLPMDSPLWTKEMILRSKDASLTVLIDLASFSNVAPVVSTAIPTLRLMPRIQELKITGAFRCADDLQRLLDSLPESAPALETLSLGCENYLTDWPQSARPREIILHTRSLRSMKRLRSLKATSCRIDWETHLANMPMLTRLTINNIITSSAPTTTAFWNALKNMGALQHLQLSKSLPIAGDAPYSNNKVHLPNLKYLNLRGEPDQIARFLDGVVLPADVLLDIMCEGTDTRSSVNALRALSATIKSEIGSLTARQPVINGYQIEADYTHQRPRQAEQFARNYPEYGSLESDLRVLVTVQHPGLDIGPVPLDDLWTSLFHELPFSKVSNTTLYLEAALPPVILATTLGTLPKLESLVIEDRFATNIVKALQQDPPVFPVLSRLKLSSASFRSIDSWDVPSCTYDVLLECLTTRRKRELSIRHLTLSGYFPDMTDEKTATLREVVDEVESILNTFPEPYDDFEDDYEDEDEYDSYESDPYHDGGSMYSYSDS</sequence>
<evidence type="ECO:0008006" key="4">
    <source>
        <dbReference type="Google" id="ProtNLM"/>
    </source>
</evidence>
<evidence type="ECO:0000256" key="1">
    <source>
        <dbReference type="SAM" id="MobiDB-lite"/>
    </source>
</evidence>
<comment type="caution">
    <text evidence="2">The sequence shown here is derived from an EMBL/GenBank/DDBJ whole genome shotgun (WGS) entry which is preliminary data.</text>
</comment>
<accession>A0A8H4R854</accession>
<dbReference type="InterPro" id="IPR032675">
    <property type="entry name" value="LRR_dom_sf"/>
</dbReference>
<dbReference type="Gene3D" id="1.20.1280.50">
    <property type="match status" value="1"/>
</dbReference>
<dbReference type="AlphaFoldDB" id="A0A8H4R854"/>
<name>A0A8H4R854_9AGAR</name>
<dbReference type="PANTHER" id="PTHR47186:SF50">
    <property type="entry name" value="FBD DOMAIN-CONTAINING PROTEIN"/>
    <property type="match status" value="1"/>
</dbReference>
<reference evidence="2 3" key="1">
    <citation type="submission" date="2019-12" db="EMBL/GenBank/DDBJ databases">
        <authorList>
            <person name="Floudas D."/>
            <person name="Bentzer J."/>
            <person name="Ahren D."/>
            <person name="Johansson T."/>
            <person name="Persson P."/>
            <person name="Tunlid A."/>
        </authorList>
    </citation>
    <scope>NUCLEOTIDE SEQUENCE [LARGE SCALE GENOMIC DNA]</scope>
    <source>
        <strain evidence="2 3">CBS 102.39</strain>
    </source>
</reference>
<proteinExistence type="predicted"/>
<gene>
    <name evidence="2" type="ORF">D9613_001507</name>
</gene>
<feature type="compositionally biased region" description="Acidic residues" evidence="1">
    <location>
        <begin position="561"/>
        <end position="579"/>
    </location>
</feature>
<dbReference type="Gene3D" id="3.80.10.10">
    <property type="entry name" value="Ribonuclease Inhibitor"/>
    <property type="match status" value="1"/>
</dbReference>
<evidence type="ECO:0000313" key="2">
    <source>
        <dbReference type="EMBL" id="KAF4623920.1"/>
    </source>
</evidence>
<feature type="region of interest" description="Disordered" evidence="1">
    <location>
        <begin position="558"/>
        <end position="595"/>
    </location>
</feature>
<organism evidence="2 3">
    <name type="scientific">Agrocybe pediades</name>
    <dbReference type="NCBI Taxonomy" id="84607"/>
    <lineage>
        <taxon>Eukaryota</taxon>
        <taxon>Fungi</taxon>
        <taxon>Dikarya</taxon>
        <taxon>Basidiomycota</taxon>
        <taxon>Agaricomycotina</taxon>
        <taxon>Agaricomycetes</taxon>
        <taxon>Agaricomycetidae</taxon>
        <taxon>Agaricales</taxon>
        <taxon>Agaricineae</taxon>
        <taxon>Strophariaceae</taxon>
        <taxon>Agrocybe</taxon>
    </lineage>
</organism>
<dbReference type="Proteomes" id="UP000521872">
    <property type="component" value="Unassembled WGS sequence"/>
</dbReference>
<protein>
    <recommendedName>
        <fullName evidence="4">F-box domain-containing protein</fullName>
    </recommendedName>
</protein>
<dbReference type="SUPFAM" id="SSF52047">
    <property type="entry name" value="RNI-like"/>
    <property type="match status" value="1"/>
</dbReference>
<keyword evidence="3" id="KW-1185">Reference proteome</keyword>